<dbReference type="VEuPathDB" id="FungiDB:FVEG_15377"/>
<keyword evidence="2" id="KW-1185">Reference proteome</keyword>
<dbReference type="GeneID" id="30072253"/>
<organism evidence="1 2">
    <name type="scientific">Gibberella moniliformis (strain M3125 / FGSC 7600)</name>
    <name type="common">Maize ear and stalk rot fungus</name>
    <name type="synonym">Fusarium verticillioides</name>
    <dbReference type="NCBI Taxonomy" id="334819"/>
    <lineage>
        <taxon>Eukaryota</taxon>
        <taxon>Fungi</taxon>
        <taxon>Dikarya</taxon>
        <taxon>Ascomycota</taxon>
        <taxon>Pezizomycotina</taxon>
        <taxon>Sordariomycetes</taxon>
        <taxon>Hypocreomycetidae</taxon>
        <taxon>Hypocreales</taxon>
        <taxon>Nectriaceae</taxon>
        <taxon>Fusarium</taxon>
        <taxon>Fusarium fujikuroi species complex</taxon>
    </lineage>
</organism>
<proteinExistence type="predicted"/>
<dbReference type="KEGG" id="fvr:FVEG_15377"/>
<dbReference type="AlphaFoldDB" id="W7MB58"/>
<protein>
    <submittedName>
        <fullName evidence="1">Uncharacterized protein</fullName>
    </submittedName>
</protein>
<dbReference type="EMBL" id="CM000579">
    <property type="protein sequence ID" value="EWG42037.1"/>
    <property type="molecule type" value="Genomic_DNA"/>
</dbReference>
<reference evidence="1 2" key="1">
    <citation type="journal article" date="2010" name="Nature">
        <title>Comparative genomics reveals mobile pathogenicity chromosomes in Fusarium.</title>
        <authorList>
            <person name="Ma L.J."/>
            <person name="van der Does H.C."/>
            <person name="Borkovich K.A."/>
            <person name="Coleman J.J."/>
            <person name="Daboussi M.J."/>
            <person name="Di Pietro A."/>
            <person name="Dufresne M."/>
            <person name="Freitag M."/>
            <person name="Grabherr M."/>
            <person name="Henrissat B."/>
            <person name="Houterman P.M."/>
            <person name="Kang S."/>
            <person name="Shim W.B."/>
            <person name="Woloshuk C."/>
            <person name="Xie X."/>
            <person name="Xu J.R."/>
            <person name="Antoniw J."/>
            <person name="Baker S.E."/>
            <person name="Bluhm B.H."/>
            <person name="Breakspear A."/>
            <person name="Brown D.W."/>
            <person name="Butchko R.A."/>
            <person name="Chapman S."/>
            <person name="Coulson R."/>
            <person name="Coutinho P.M."/>
            <person name="Danchin E.G."/>
            <person name="Diener A."/>
            <person name="Gale L.R."/>
            <person name="Gardiner D.M."/>
            <person name="Goff S."/>
            <person name="Hammond-Kosack K.E."/>
            <person name="Hilburn K."/>
            <person name="Hua-Van A."/>
            <person name="Jonkers W."/>
            <person name="Kazan K."/>
            <person name="Kodira C.D."/>
            <person name="Koehrsen M."/>
            <person name="Kumar L."/>
            <person name="Lee Y.H."/>
            <person name="Li L."/>
            <person name="Manners J.M."/>
            <person name="Miranda-Saavedra D."/>
            <person name="Mukherjee M."/>
            <person name="Park G."/>
            <person name="Park J."/>
            <person name="Park S.Y."/>
            <person name="Proctor R.H."/>
            <person name="Regev A."/>
            <person name="Ruiz-Roldan M.C."/>
            <person name="Sain D."/>
            <person name="Sakthikumar S."/>
            <person name="Sykes S."/>
            <person name="Schwartz D.C."/>
            <person name="Turgeon B.G."/>
            <person name="Wapinski I."/>
            <person name="Yoder O."/>
            <person name="Young S."/>
            <person name="Zeng Q."/>
            <person name="Zhou S."/>
            <person name="Galagan J."/>
            <person name="Cuomo C.A."/>
            <person name="Kistler H.C."/>
            <person name="Rep M."/>
        </authorList>
    </citation>
    <scope>NUCLEOTIDE SEQUENCE [LARGE SCALE GENOMIC DNA]</scope>
    <source>
        <strain evidence="2">M3125 / FGSC 7600</strain>
    </source>
</reference>
<dbReference type="RefSeq" id="XP_018748228.1">
    <property type="nucleotide sequence ID" value="XM_018904504.1"/>
</dbReference>
<evidence type="ECO:0000313" key="1">
    <source>
        <dbReference type="EMBL" id="EWG42037.1"/>
    </source>
</evidence>
<dbReference type="Proteomes" id="UP000009096">
    <property type="component" value="Chromosome 2"/>
</dbReference>
<evidence type="ECO:0000313" key="2">
    <source>
        <dbReference type="Proteomes" id="UP000009096"/>
    </source>
</evidence>
<gene>
    <name evidence="1" type="ORF">FVEG_15377</name>
</gene>
<dbReference type="EMBL" id="DS022245">
    <property type="protein sequence ID" value="EWG42037.1"/>
    <property type="molecule type" value="Genomic_DNA"/>
</dbReference>
<sequence length="130" mass="13650">MIELHIEDLALLGPPLRSSTSAEPPSATNKGNLNELKRFEERMLVASAFAACCSKFDASVVRARIGFNLLLCSRHGYKTELGVTYSVMDPCLPVGGGGGGGETSAAVKFLPQTLSVLGLGLEFFAEASGD</sequence>
<name>W7MB58_GIBM7</name>
<accession>W7MB58</accession>